<dbReference type="InterPro" id="IPR036770">
    <property type="entry name" value="Ankyrin_rpt-contain_sf"/>
</dbReference>
<dbReference type="SMART" id="SM00248">
    <property type="entry name" value="ANK"/>
    <property type="match status" value="2"/>
</dbReference>
<name>A0AAD9E1H9_9TELE</name>
<comment type="subcellular location">
    <subcellularLocation>
        <location evidence="1">Nucleus</location>
    </subcellularLocation>
</comment>
<keyword evidence="5 9" id="KW-0040">ANK repeat</keyword>
<feature type="non-terminal residue" evidence="11">
    <location>
        <position position="1"/>
    </location>
</feature>
<evidence type="ECO:0000313" key="11">
    <source>
        <dbReference type="EMBL" id="KAK1800779.1"/>
    </source>
</evidence>
<sequence length="373" mass="43502">ADGSERVMVSRQQSRVLRYVRQGRVQKLGAYLRKHRRLQLNFSQGRRHRSLLHVACSQGDAAVLRVLLEHGADPLRPDRRGDTALHLAARRLRKHGTRDYNDVLLPLREYWPEALETPNHAGVTPRALLQGIRLVQGATPSEGSPQRADPEHEWREKLRAECQDEFSEMFGQYDDDFLRDDDEEEDFGNWAERIRREYVAKQHARAQRGGAYSRPRKAKHERAEEEEKEARRRREFHARQEKEHREYLERAARKHSETQQGRKTRYEERCAATFHSSASSSGADPTCMLGYDDIPWPAPRGSLDEMLAVMLHGADRSDVPAFRKLLRRQQALWHPDKFSQRCGRRLLERDRQTILDTVTALSQELNRLAQSLR</sequence>
<dbReference type="InterPro" id="IPR002110">
    <property type="entry name" value="Ankyrin_rpt"/>
</dbReference>
<dbReference type="Proteomes" id="UP001239994">
    <property type="component" value="Unassembled WGS sequence"/>
</dbReference>
<evidence type="ECO:0000256" key="3">
    <source>
        <dbReference type="ARBA" id="ARBA00022553"/>
    </source>
</evidence>
<dbReference type="Gene3D" id="1.25.40.20">
    <property type="entry name" value="Ankyrin repeat-containing domain"/>
    <property type="match status" value="1"/>
</dbReference>
<dbReference type="GO" id="GO:0005634">
    <property type="term" value="C:nucleus"/>
    <property type="evidence" value="ECO:0007669"/>
    <property type="project" value="UniProtKB-SubCell"/>
</dbReference>
<dbReference type="PANTHER" id="PTHR15263">
    <property type="entry name" value="I-KAPPA-B-LIKE PROTEIN IKBL"/>
    <property type="match status" value="1"/>
</dbReference>
<gene>
    <name evidence="11" type="ORF">P4O66_005531</name>
</gene>
<dbReference type="InterPro" id="IPR038753">
    <property type="entry name" value="NFKBIL1"/>
</dbReference>
<evidence type="ECO:0000313" key="12">
    <source>
        <dbReference type="Proteomes" id="UP001239994"/>
    </source>
</evidence>
<dbReference type="AlphaFoldDB" id="A0AAD9E1H9"/>
<feature type="repeat" description="ANK" evidence="9">
    <location>
        <begin position="47"/>
        <end position="79"/>
    </location>
</feature>
<evidence type="ECO:0000256" key="10">
    <source>
        <dbReference type="SAM" id="MobiDB-lite"/>
    </source>
</evidence>
<reference evidence="11" key="1">
    <citation type="submission" date="2023-03" db="EMBL/GenBank/DDBJ databases">
        <title>Electrophorus voltai genome.</title>
        <authorList>
            <person name="Bian C."/>
        </authorList>
    </citation>
    <scope>NUCLEOTIDE SEQUENCE</scope>
    <source>
        <strain evidence="11">CB-2022</strain>
        <tissue evidence="11">Muscle</tissue>
    </source>
</reference>
<evidence type="ECO:0000256" key="2">
    <source>
        <dbReference type="ARBA" id="ARBA00014259"/>
    </source>
</evidence>
<accession>A0AAD9E1H9</accession>
<evidence type="ECO:0000256" key="8">
    <source>
        <dbReference type="ARBA" id="ARBA00030802"/>
    </source>
</evidence>
<dbReference type="PROSITE" id="PS50088">
    <property type="entry name" value="ANK_REPEAT"/>
    <property type="match status" value="1"/>
</dbReference>
<protein>
    <recommendedName>
        <fullName evidence="2">NF-kappa-B inhibitor-like protein 1</fullName>
    </recommendedName>
    <alternativeName>
        <fullName evidence="7">Inhibitor of kappa B-like protein</fullName>
    </alternativeName>
    <alternativeName>
        <fullName evidence="8">Nuclear factor of kappa light polypeptide gene enhancer in B-cells inhibitor-like 1</fullName>
    </alternativeName>
</protein>
<dbReference type="PROSITE" id="PS50297">
    <property type="entry name" value="ANK_REP_REGION"/>
    <property type="match status" value="1"/>
</dbReference>
<comment type="caution">
    <text evidence="11">The sequence shown here is derived from an EMBL/GenBank/DDBJ whole genome shotgun (WGS) entry which is preliminary data.</text>
</comment>
<keyword evidence="12" id="KW-1185">Reference proteome</keyword>
<dbReference type="EMBL" id="JAROKS010000010">
    <property type="protein sequence ID" value="KAK1800779.1"/>
    <property type="molecule type" value="Genomic_DNA"/>
</dbReference>
<keyword evidence="6" id="KW-0539">Nucleus</keyword>
<evidence type="ECO:0000256" key="9">
    <source>
        <dbReference type="PROSITE-ProRule" id="PRU00023"/>
    </source>
</evidence>
<dbReference type="SUPFAM" id="SSF48403">
    <property type="entry name" value="Ankyrin repeat"/>
    <property type="match status" value="1"/>
</dbReference>
<organism evidence="11 12">
    <name type="scientific">Electrophorus voltai</name>
    <dbReference type="NCBI Taxonomy" id="2609070"/>
    <lineage>
        <taxon>Eukaryota</taxon>
        <taxon>Metazoa</taxon>
        <taxon>Chordata</taxon>
        <taxon>Craniata</taxon>
        <taxon>Vertebrata</taxon>
        <taxon>Euteleostomi</taxon>
        <taxon>Actinopterygii</taxon>
        <taxon>Neopterygii</taxon>
        <taxon>Teleostei</taxon>
        <taxon>Ostariophysi</taxon>
        <taxon>Gymnotiformes</taxon>
        <taxon>Gymnotoidei</taxon>
        <taxon>Gymnotidae</taxon>
        <taxon>Electrophorus</taxon>
    </lineage>
</organism>
<keyword evidence="4" id="KW-0677">Repeat</keyword>
<dbReference type="GO" id="GO:0043124">
    <property type="term" value="P:negative regulation of canonical NF-kappaB signal transduction"/>
    <property type="evidence" value="ECO:0007669"/>
    <property type="project" value="InterPro"/>
</dbReference>
<dbReference type="Pfam" id="PF13637">
    <property type="entry name" value="Ank_4"/>
    <property type="match status" value="1"/>
</dbReference>
<feature type="compositionally biased region" description="Basic and acidic residues" evidence="10">
    <location>
        <begin position="221"/>
        <end position="257"/>
    </location>
</feature>
<proteinExistence type="predicted"/>
<keyword evidence="3" id="KW-0597">Phosphoprotein</keyword>
<evidence type="ECO:0000256" key="4">
    <source>
        <dbReference type="ARBA" id="ARBA00022737"/>
    </source>
</evidence>
<evidence type="ECO:0000256" key="1">
    <source>
        <dbReference type="ARBA" id="ARBA00004123"/>
    </source>
</evidence>
<evidence type="ECO:0000256" key="6">
    <source>
        <dbReference type="ARBA" id="ARBA00023242"/>
    </source>
</evidence>
<feature type="region of interest" description="Disordered" evidence="10">
    <location>
        <begin position="201"/>
        <end position="265"/>
    </location>
</feature>
<evidence type="ECO:0000256" key="5">
    <source>
        <dbReference type="ARBA" id="ARBA00023043"/>
    </source>
</evidence>
<evidence type="ECO:0000256" key="7">
    <source>
        <dbReference type="ARBA" id="ARBA00030621"/>
    </source>
</evidence>
<dbReference type="PANTHER" id="PTHR15263:SF1">
    <property type="entry name" value="NF-KAPPA-B INHIBITOR-LIKE PROTEIN 1"/>
    <property type="match status" value="1"/>
</dbReference>